<dbReference type="Gene3D" id="1.20.58.830">
    <property type="match status" value="1"/>
</dbReference>
<feature type="non-terminal residue" evidence="2">
    <location>
        <position position="358"/>
    </location>
</feature>
<sequence>EPPDGYGDACGCDSRTEPVVPKKEEKKDACTIVETLLNQSNGGKNGINSCYRKNYNGWNCNSDQFEKSHAGACMPPRRKSLCIYILTLQEQIKDEDKLREAFIKCAAAETCLLWHNYKKDKNDNANNLDNTLKGGNIPEDFKRQMFYTFGDYRDICLGTDISSDSNIKGISRKVKDILNSQNGKTHEQKITPESWWKSIEKEVWKGMLCALSYDTEKKKMDPIVRKKLTDNNKYSKVSSTLEDFASRPPFLRWFTEWGDQFCREREKQLESLKKKCPEKICKGTDENKQKCTEACSAYKTFIKNWKENYEKQSEKYFQDKKDNKFESTSANAETISSNHAYEYLNKSLKKLCPDGSCS</sequence>
<dbReference type="AlphaFoldDB" id="A0A024WBM5"/>
<dbReference type="Gene3D" id="1.20.1310.20">
    <property type="entry name" value="Duffy-antigen binding domain"/>
    <property type="match status" value="1"/>
</dbReference>
<reference evidence="2 3" key="2">
    <citation type="submission" date="2013-02" db="EMBL/GenBank/DDBJ databases">
        <title>The Genome Sequence of Plasmodium falciparum Tanzania (2000708).</title>
        <authorList>
            <consortium name="The Broad Institute Genome Sequencing Platform"/>
            <consortium name="The Broad Institute Genome Sequencing Center for Infectious Disease"/>
            <person name="Neafsey D."/>
            <person name="Cheeseman I."/>
            <person name="Volkman S."/>
            <person name="Adams J."/>
            <person name="Walker B."/>
            <person name="Young S.K."/>
            <person name="Zeng Q."/>
            <person name="Gargeya S."/>
            <person name="Fitzgerald M."/>
            <person name="Haas B."/>
            <person name="Abouelleil A."/>
            <person name="Alvarado L."/>
            <person name="Arachchi H.M."/>
            <person name="Berlin A.M."/>
            <person name="Chapman S.B."/>
            <person name="Dewar J."/>
            <person name="Goldberg J."/>
            <person name="Griggs A."/>
            <person name="Gujja S."/>
            <person name="Hansen M."/>
            <person name="Howarth C."/>
            <person name="Imamovic A."/>
            <person name="Larimer J."/>
            <person name="McCowan C."/>
            <person name="Murphy C."/>
            <person name="Neiman D."/>
            <person name="Pearson M."/>
            <person name="Priest M."/>
            <person name="Roberts A."/>
            <person name="Saif S."/>
            <person name="Shea T."/>
            <person name="Sisk P."/>
            <person name="Sykes S."/>
            <person name="Wortman J."/>
            <person name="Nusbaum C."/>
            <person name="Birren B."/>
        </authorList>
    </citation>
    <scope>NUCLEOTIDE SEQUENCE [LARGE SCALE GENOMIC DNA]</scope>
    <source>
        <strain evidence="3">Tanzania (2000708)</strain>
    </source>
</reference>
<organism evidence="2 3">
    <name type="scientific">Plasmodium falciparum Tanzania</name>
    <name type="common">2000708</name>
    <dbReference type="NCBI Taxonomy" id="1036725"/>
    <lineage>
        <taxon>Eukaryota</taxon>
        <taxon>Sar</taxon>
        <taxon>Alveolata</taxon>
        <taxon>Apicomplexa</taxon>
        <taxon>Aconoidasida</taxon>
        <taxon>Haemosporida</taxon>
        <taxon>Plasmodiidae</taxon>
        <taxon>Plasmodium</taxon>
        <taxon>Plasmodium (Laverania)</taxon>
    </lineage>
</organism>
<evidence type="ECO:0000313" key="3">
    <source>
        <dbReference type="Proteomes" id="UP000030708"/>
    </source>
</evidence>
<evidence type="ECO:0000313" key="2">
    <source>
        <dbReference type="EMBL" id="ETW37641.1"/>
    </source>
</evidence>
<protein>
    <recommendedName>
        <fullName evidence="1">Duffy-antigen binding domain-containing protein</fullName>
    </recommendedName>
</protein>
<dbReference type="InterPro" id="IPR008602">
    <property type="entry name" value="Duffy-antigen-binding"/>
</dbReference>
<gene>
    <name evidence="2" type="ORF">PFTANZ_01658</name>
</gene>
<dbReference type="InterPro" id="IPR042202">
    <property type="entry name" value="Duffy-ag-bd_sf"/>
</dbReference>
<dbReference type="SUPFAM" id="SSF140924">
    <property type="entry name" value="Duffy binding domain-like"/>
    <property type="match status" value="1"/>
</dbReference>
<proteinExistence type="predicted"/>
<evidence type="ECO:0000259" key="1">
    <source>
        <dbReference type="Pfam" id="PF05424"/>
    </source>
</evidence>
<dbReference type="GO" id="GO:0016020">
    <property type="term" value="C:membrane"/>
    <property type="evidence" value="ECO:0007669"/>
    <property type="project" value="InterPro"/>
</dbReference>
<reference evidence="2 3" key="1">
    <citation type="submission" date="2013-02" db="EMBL/GenBank/DDBJ databases">
        <title>The Genome Annotation of Plasmodium falciparum Tanzania (2000708).</title>
        <authorList>
            <consortium name="The Broad Institute Genome Sequencing Platform"/>
            <consortium name="The Broad Institute Genome Sequencing Center for Infectious Disease"/>
            <person name="Neafsey D."/>
            <person name="Hoffman S."/>
            <person name="Volkman S."/>
            <person name="Rosenthal P."/>
            <person name="Walker B."/>
            <person name="Young S.K."/>
            <person name="Zeng Q."/>
            <person name="Gargeya S."/>
            <person name="Fitzgerald M."/>
            <person name="Haas B."/>
            <person name="Abouelleil A."/>
            <person name="Allen A.W."/>
            <person name="Alvarado L."/>
            <person name="Arachchi H.M."/>
            <person name="Berlin A.M."/>
            <person name="Chapman S.B."/>
            <person name="Gainer-Dewar J."/>
            <person name="Goldberg J."/>
            <person name="Griggs A."/>
            <person name="Gujja S."/>
            <person name="Hansen M."/>
            <person name="Howarth C."/>
            <person name="Imamovic A."/>
            <person name="Ireland A."/>
            <person name="Larimer J."/>
            <person name="McCowan C."/>
            <person name="Murphy C."/>
            <person name="Pearson M."/>
            <person name="Poon T.W."/>
            <person name="Priest M."/>
            <person name="Roberts A."/>
            <person name="Saif S."/>
            <person name="Shea T."/>
            <person name="Sisk P."/>
            <person name="Sykes S."/>
            <person name="Wortman J."/>
            <person name="Nusbaum C."/>
            <person name="Birren B."/>
        </authorList>
    </citation>
    <scope>NUCLEOTIDE SEQUENCE [LARGE SCALE GENOMIC DNA]</scope>
    <source>
        <strain evidence="3">Tanzania (2000708)</strain>
    </source>
</reference>
<dbReference type="EMBL" id="KI926351">
    <property type="protein sequence ID" value="ETW37641.1"/>
    <property type="molecule type" value="Genomic_DNA"/>
</dbReference>
<feature type="non-terminal residue" evidence="2">
    <location>
        <position position="1"/>
    </location>
</feature>
<name>A0A024WBM5_PLAFA</name>
<dbReference type="GO" id="GO:0046789">
    <property type="term" value="F:host cell surface receptor binding"/>
    <property type="evidence" value="ECO:0007669"/>
    <property type="project" value="InterPro"/>
</dbReference>
<accession>A0A024WBM5</accession>
<feature type="domain" description="Duffy-antigen binding" evidence="1">
    <location>
        <begin position="71"/>
        <end position="231"/>
    </location>
</feature>
<dbReference type="Pfam" id="PF05424">
    <property type="entry name" value="Duffy_binding"/>
    <property type="match status" value="1"/>
</dbReference>
<dbReference type="OrthoDB" id="379252at2759"/>
<dbReference type="Proteomes" id="UP000030708">
    <property type="component" value="Unassembled WGS sequence"/>
</dbReference>